<dbReference type="Gene3D" id="1.20.1540.10">
    <property type="entry name" value="Rhomboid-like"/>
    <property type="match status" value="1"/>
</dbReference>
<organism evidence="7 8">
    <name type="scientific">Dactylosporangium roseum</name>
    <dbReference type="NCBI Taxonomy" id="47989"/>
    <lineage>
        <taxon>Bacteria</taxon>
        <taxon>Bacillati</taxon>
        <taxon>Actinomycetota</taxon>
        <taxon>Actinomycetes</taxon>
        <taxon>Micromonosporales</taxon>
        <taxon>Micromonosporaceae</taxon>
        <taxon>Dactylosporangium</taxon>
    </lineage>
</organism>
<reference evidence="7" key="1">
    <citation type="submission" date="2021-04" db="EMBL/GenBank/DDBJ databases">
        <title>Biosynthetic gene clusters of Dactylosporangioum roseum.</title>
        <authorList>
            <person name="Hartkoorn R.C."/>
            <person name="Beaudoing E."/>
            <person name="Hot D."/>
            <person name="Moureu S."/>
        </authorList>
    </citation>
    <scope>NUCLEOTIDE SEQUENCE</scope>
    <source>
        <strain evidence="7">NRRL B-16295</strain>
    </source>
</reference>
<feature type="region of interest" description="Disordered" evidence="5">
    <location>
        <begin position="325"/>
        <end position="375"/>
    </location>
</feature>
<comment type="subcellular location">
    <subcellularLocation>
        <location evidence="1">Membrane</location>
        <topology evidence="1">Multi-pass membrane protein</topology>
    </subcellularLocation>
</comment>
<evidence type="ECO:0000313" key="8">
    <source>
        <dbReference type="Proteomes" id="UP001058271"/>
    </source>
</evidence>
<feature type="compositionally biased region" description="Basic residues" evidence="5">
    <location>
        <begin position="352"/>
        <end position="361"/>
    </location>
</feature>
<feature type="transmembrane region" description="Helical" evidence="6">
    <location>
        <begin position="120"/>
        <end position="138"/>
    </location>
</feature>
<evidence type="ECO:0000256" key="5">
    <source>
        <dbReference type="SAM" id="MobiDB-lite"/>
    </source>
</evidence>
<keyword evidence="4 6" id="KW-0472">Membrane</keyword>
<dbReference type="RefSeq" id="WP_260722758.1">
    <property type="nucleotide sequence ID" value="NZ_BAAABS010000062.1"/>
</dbReference>
<dbReference type="EMBL" id="CP073721">
    <property type="protein sequence ID" value="UWZ33506.1"/>
    <property type="molecule type" value="Genomic_DNA"/>
</dbReference>
<evidence type="ECO:0000256" key="6">
    <source>
        <dbReference type="SAM" id="Phobius"/>
    </source>
</evidence>
<dbReference type="SUPFAM" id="SSF144091">
    <property type="entry name" value="Rhomboid-like"/>
    <property type="match status" value="1"/>
</dbReference>
<name>A0ABY5YUV1_9ACTN</name>
<proteinExistence type="predicted"/>
<feature type="compositionally biased region" description="Basic and acidic residues" evidence="5">
    <location>
        <begin position="339"/>
        <end position="351"/>
    </location>
</feature>
<feature type="transmembrane region" description="Helical" evidence="6">
    <location>
        <begin position="202"/>
        <end position="221"/>
    </location>
</feature>
<accession>A0ABY5YUV1</accession>
<dbReference type="InterPro" id="IPR046862">
    <property type="entry name" value="Rhomboid_2"/>
</dbReference>
<dbReference type="Proteomes" id="UP001058271">
    <property type="component" value="Chromosome"/>
</dbReference>
<evidence type="ECO:0000313" key="7">
    <source>
        <dbReference type="EMBL" id="UWZ33506.1"/>
    </source>
</evidence>
<keyword evidence="8" id="KW-1185">Reference proteome</keyword>
<feature type="compositionally biased region" description="Low complexity" evidence="5">
    <location>
        <begin position="7"/>
        <end position="31"/>
    </location>
</feature>
<dbReference type="InterPro" id="IPR035952">
    <property type="entry name" value="Rhomboid-like_sf"/>
</dbReference>
<feature type="transmembrane region" description="Helical" evidence="6">
    <location>
        <begin position="164"/>
        <end position="190"/>
    </location>
</feature>
<gene>
    <name evidence="7" type="ORF">Drose_19530</name>
</gene>
<evidence type="ECO:0000256" key="2">
    <source>
        <dbReference type="ARBA" id="ARBA00022692"/>
    </source>
</evidence>
<evidence type="ECO:0000256" key="3">
    <source>
        <dbReference type="ARBA" id="ARBA00022989"/>
    </source>
</evidence>
<sequence length="375" mass="39506">MRVPLRGAGPAPEPGRAGSAPGSPSSGPIPATATGVAGLVGAADIPLRETVLPGWTGHDTGPAAPAHRLAGVTGFKWLYEDPPGLVPAWYLPGGDLAEALAAAAGPAAKTKVLLRAATRLRLAPLYVLAVAVAGILLARAGPRTRDHLIAANSTNVANLDQHRVWTLVTSAFVVTEPLGALTAVHLLMLTGAAELLWGRRRLVEVFLLTHVVTSCLVYALLRTGIRYEWVERATATASDVGTSYGAHAVGGALAFSLPVRARRVLVPLALAAVLLPLVGERTFTDVGHLLSTLIGLLAGWQMRRRPLAGRPRRPARMRDDRPMAFAFGAQEQARTGAGPERRPGRPGAADRRPHRRRRRAGRIVGPPPHGTAERG</sequence>
<dbReference type="Pfam" id="PF20401">
    <property type="entry name" value="Rhomboid_2"/>
    <property type="match status" value="1"/>
</dbReference>
<feature type="region of interest" description="Disordered" evidence="5">
    <location>
        <begin position="1"/>
        <end position="31"/>
    </location>
</feature>
<evidence type="ECO:0000256" key="4">
    <source>
        <dbReference type="ARBA" id="ARBA00023136"/>
    </source>
</evidence>
<evidence type="ECO:0000256" key="1">
    <source>
        <dbReference type="ARBA" id="ARBA00004141"/>
    </source>
</evidence>
<keyword evidence="2 6" id="KW-0812">Transmembrane</keyword>
<protein>
    <submittedName>
        <fullName evidence="7">DUF1751 domain-containing protein</fullName>
    </submittedName>
</protein>
<keyword evidence="3 6" id="KW-1133">Transmembrane helix</keyword>